<dbReference type="RefSeq" id="WP_041496023.1">
    <property type="nucleotide sequence ID" value="NZ_AP014548.1"/>
</dbReference>
<dbReference type="AlphaFoldDB" id="W8VVF9"/>
<dbReference type="HOGENOM" id="CLU_078427_0_0_10"/>
<dbReference type="STRING" id="1454201.NMS_1399"/>
<gene>
    <name evidence="1" type="ORF">NMS_1399</name>
</gene>
<keyword evidence="2" id="KW-1185">Reference proteome</keyword>
<name>W8VVF9_9FLAO</name>
<dbReference type="PANTHER" id="PTHR35279">
    <property type="match status" value="1"/>
</dbReference>
<dbReference type="SUPFAM" id="SSF75005">
    <property type="entry name" value="Arabinanase/levansucrase/invertase"/>
    <property type="match status" value="1"/>
</dbReference>
<proteinExistence type="predicted"/>
<reference evidence="1 2" key="1">
    <citation type="journal article" date="2014" name="Proc. Natl. Acad. Sci. U.S.A.">
        <title>Functional characterization of flavobacteria rhodopsins reveals a unique class of light-driven chloride pump in bacteria.</title>
        <authorList>
            <person name="Yoshizawa S."/>
            <person name="Kumagai Y."/>
            <person name="Kim H."/>
            <person name="Ogura Y."/>
            <person name="Hayashi T."/>
            <person name="Iwasaki W."/>
            <person name="DeLong E.F."/>
            <person name="Kogure K."/>
        </authorList>
    </citation>
    <scope>NUCLEOTIDE SEQUENCE [LARGE SCALE GENOMIC DNA]</scope>
    <source>
        <strain evidence="1 2">S1-08</strain>
    </source>
</reference>
<dbReference type="OrthoDB" id="9799605at2"/>
<protein>
    <submittedName>
        <fullName evidence="1">Uncharacterized protein</fullName>
    </submittedName>
</protein>
<dbReference type="InterPro" id="IPR023296">
    <property type="entry name" value="Glyco_hydro_beta-prop_sf"/>
</dbReference>
<dbReference type="EMBL" id="AP014548">
    <property type="protein sequence ID" value="BAO55408.1"/>
    <property type="molecule type" value="Genomic_DNA"/>
</dbReference>
<sequence>MEWIKQGNIFKVDGHDIPWVKSHACVPTAFVLDENRIRIYYAPRNDKGQSIPTFFDVSADDPSKILYVHKNPIMSLGELGTFDDGGNMPCCVVRCGELIYLYYVGWNPSVSVAYRNAIGLAVSKDGGVTFKKMFKGALLDRNRDEPFFTASPWVMRESDDVWHMWYASSTGFLTVKENVEPLYVIKYAHSRNGIDWIRENKTCINPLQREEANARATVLKENGIYKMWFAYRGSQDFRDGKDAYRIGYAESFNAIDWKRNDKAAGISYSPAGWDSTMQTYPNICDCNGKRYLFYNGNGFGASGIGYAIWKN</sequence>
<evidence type="ECO:0000313" key="2">
    <source>
        <dbReference type="Proteomes" id="UP000031760"/>
    </source>
</evidence>
<organism evidence="1 2">
    <name type="scientific">Nonlabens marinus S1-08</name>
    <dbReference type="NCBI Taxonomy" id="1454201"/>
    <lineage>
        <taxon>Bacteria</taxon>
        <taxon>Pseudomonadati</taxon>
        <taxon>Bacteroidota</taxon>
        <taxon>Flavobacteriia</taxon>
        <taxon>Flavobacteriales</taxon>
        <taxon>Flavobacteriaceae</taxon>
        <taxon>Nonlabens</taxon>
    </lineage>
</organism>
<accession>W8VVF9</accession>
<dbReference type="Proteomes" id="UP000031760">
    <property type="component" value="Chromosome"/>
</dbReference>
<dbReference type="KEGG" id="nmf:NMS_1399"/>
<dbReference type="Gene3D" id="2.115.10.20">
    <property type="entry name" value="Glycosyl hydrolase domain, family 43"/>
    <property type="match status" value="2"/>
</dbReference>
<dbReference type="PANTHER" id="PTHR35279:SF1">
    <property type="entry name" value="ARABINANASE_LEVANSUCRASE_INVERTASE"/>
    <property type="match status" value="1"/>
</dbReference>
<evidence type="ECO:0000313" key="1">
    <source>
        <dbReference type="EMBL" id="BAO55408.1"/>
    </source>
</evidence>